<dbReference type="Gene3D" id="3.40.50.150">
    <property type="entry name" value="Vaccinia Virus protein VP39"/>
    <property type="match status" value="1"/>
</dbReference>
<proteinExistence type="predicted"/>
<protein>
    <submittedName>
        <fullName evidence="1">Uncharacterized protein</fullName>
    </submittedName>
</protein>
<name>A0A812Q267_SYMPI</name>
<organism evidence="1 2">
    <name type="scientific">Symbiodinium pilosum</name>
    <name type="common">Dinoflagellate</name>
    <dbReference type="NCBI Taxonomy" id="2952"/>
    <lineage>
        <taxon>Eukaryota</taxon>
        <taxon>Sar</taxon>
        <taxon>Alveolata</taxon>
        <taxon>Dinophyceae</taxon>
        <taxon>Suessiales</taxon>
        <taxon>Symbiodiniaceae</taxon>
        <taxon>Symbiodinium</taxon>
    </lineage>
</organism>
<reference evidence="1" key="1">
    <citation type="submission" date="2021-02" db="EMBL/GenBank/DDBJ databases">
        <authorList>
            <person name="Dougan E. K."/>
            <person name="Rhodes N."/>
            <person name="Thang M."/>
            <person name="Chan C."/>
        </authorList>
    </citation>
    <scope>NUCLEOTIDE SEQUENCE</scope>
</reference>
<dbReference type="InterPro" id="IPR029063">
    <property type="entry name" value="SAM-dependent_MTases_sf"/>
</dbReference>
<feature type="non-terminal residue" evidence="1">
    <location>
        <position position="1102"/>
    </location>
</feature>
<dbReference type="AlphaFoldDB" id="A0A812Q267"/>
<evidence type="ECO:0000313" key="1">
    <source>
        <dbReference type="EMBL" id="CAE7373581.1"/>
    </source>
</evidence>
<evidence type="ECO:0000313" key="2">
    <source>
        <dbReference type="Proteomes" id="UP000649617"/>
    </source>
</evidence>
<sequence length="1102" mass="123363">SANHPSFTDEDVKHLKRYTEDPRIISIFEFVRSCTSCSRTWERLEHELACHIADGLGQDPDQMVRSLESFCQGPVEDEGPEISDGFVGRFGKGQVDDARAQHTQWEPQVLDVYKGVLLCRLDPEWRGDDGGVYVGRGDVHATCSVFWESYRDTLDRQGVSSALSGRPLYVLESETDAGREVVDKFHVQPGDTQDMKNLQDKMMTAWESNVMDDDVWHEIAYEAEKFGVESWCFLQVALVNFFWCGSSQVLGQVLPHPAEWTPNQQQTVDRFRNYAALFVEDRAQMDLGSWEMARQELGDMYTGREEQKAYKVSWKAIAPHVPGPGEAGRIDLGTTVDPLLRPYVEDPELLRIPDHELSEAPLTAPALVESDWEFDVIVEHLVEAGMFEREVEDETLRIKGVPVPYATSTVRVPGVRAFVGEHDSPFLEDEVILAYAEDVRHCFHIFAPSAKWRGYFVLNKLARGSCFKDGRRAPGRPRVKSAPIGWSNIVDFVQSSLERMGSLAGVPAERVVRMGEPVPLLPLSTPREDFSFYVDNFDSFEVIAASDKGIYEGRPSDSQMKLREVFQVWNVERDENKSGWVGSSRKLRRAVAAAAIHLLENELGEPRGSKELLSVVGKAMHSVQFCRPLGCLFDCLYREINMMGGRTAITIIAEDELLMIVSSLPMHWMDQRMKISPTVYATNVSPDGGGACSSTGLFARGRAKCRILCSSDEFGGGCDAVVLIEAFGGIGGLRKACELLGVMPQGVIFIEMDQTCVKLARRHCPYVLTVEDIRKVTFEQVLEWRRLFPRARKAILGGGWPCVNDSRLNAARGGAGAETSRLLDNLVEIRGWLKQASSRLKLPHWDVVEIFENVVMDDTDLEIQSSIIGYPPVFAEASQVLRCRRPRLWWIKALCLVEGADLSVVEAKTAGGILKTVRHVHIDTERPGLDWFLRSGAQKSDKVDEPFFSFCRPQARAAPPPTPAGIEQCPDKALGRWKGDAWRLAPYHYQDSNLVRTSAGVRRLLADEQLRMLGYHSDHLDLKMKLTEDQRQQLVGNTWPVLLTARLLAGLVVTSEEAKVRDLTTELWKVGRLGRTRSVKSSMILGLNDSGGGVSREPCCAC</sequence>
<gene>
    <name evidence="1" type="ORF">SPIL2461_LOCUS9068</name>
</gene>
<dbReference type="SUPFAM" id="SSF53335">
    <property type="entry name" value="S-adenosyl-L-methionine-dependent methyltransferases"/>
    <property type="match status" value="1"/>
</dbReference>
<dbReference type="Proteomes" id="UP000649617">
    <property type="component" value="Unassembled WGS sequence"/>
</dbReference>
<comment type="caution">
    <text evidence="1">The sequence shown here is derived from an EMBL/GenBank/DDBJ whole genome shotgun (WGS) entry which is preliminary data.</text>
</comment>
<dbReference type="EMBL" id="CAJNIZ010015488">
    <property type="protein sequence ID" value="CAE7373581.1"/>
    <property type="molecule type" value="Genomic_DNA"/>
</dbReference>
<accession>A0A812Q267</accession>
<keyword evidence="2" id="KW-1185">Reference proteome</keyword>
<dbReference type="OrthoDB" id="10507377at2759"/>